<dbReference type="OrthoDB" id="9806302at2"/>
<evidence type="ECO:0000256" key="1">
    <source>
        <dbReference type="ARBA" id="ARBA00004651"/>
    </source>
</evidence>
<evidence type="ECO:0000256" key="6">
    <source>
        <dbReference type="ARBA" id="ARBA00022989"/>
    </source>
</evidence>
<feature type="transmembrane region" description="Helical" evidence="8">
    <location>
        <begin position="315"/>
        <end position="334"/>
    </location>
</feature>
<accession>A0A0V8HHX8</accession>
<dbReference type="NCBIfam" id="TIGR00797">
    <property type="entry name" value="matE"/>
    <property type="match status" value="1"/>
</dbReference>
<keyword evidence="4" id="KW-1003">Cell membrane</keyword>
<dbReference type="CDD" id="cd13134">
    <property type="entry name" value="MATE_like_8"/>
    <property type="match status" value="1"/>
</dbReference>
<dbReference type="InterPro" id="IPR002528">
    <property type="entry name" value="MATE_fam"/>
</dbReference>
<keyword evidence="6 8" id="KW-1133">Transmembrane helix</keyword>
<dbReference type="Pfam" id="PF01554">
    <property type="entry name" value="MatE"/>
    <property type="match status" value="2"/>
</dbReference>
<comment type="similarity">
    <text evidence="2">Belongs to the multi antimicrobial extrusion (MATE) (TC 2.A.66.1) family.</text>
</comment>
<keyword evidence="7 8" id="KW-0472">Membrane</keyword>
<dbReference type="GO" id="GO:0015297">
    <property type="term" value="F:antiporter activity"/>
    <property type="evidence" value="ECO:0007669"/>
    <property type="project" value="InterPro"/>
</dbReference>
<keyword evidence="3" id="KW-0813">Transport</keyword>
<feature type="transmembrane region" description="Helical" evidence="8">
    <location>
        <begin position="161"/>
        <end position="180"/>
    </location>
</feature>
<dbReference type="Proteomes" id="UP000181997">
    <property type="component" value="Unassembled WGS sequence"/>
</dbReference>
<evidence type="ECO:0000256" key="5">
    <source>
        <dbReference type="ARBA" id="ARBA00022692"/>
    </source>
</evidence>
<protein>
    <submittedName>
        <fullName evidence="9">Putative efflux protein, MATE family</fullName>
    </submittedName>
</protein>
<dbReference type="AlphaFoldDB" id="A0A0V8HHX8"/>
<evidence type="ECO:0000256" key="7">
    <source>
        <dbReference type="ARBA" id="ARBA00023136"/>
    </source>
</evidence>
<evidence type="ECO:0000313" key="10">
    <source>
        <dbReference type="Proteomes" id="UP000181997"/>
    </source>
</evidence>
<dbReference type="GO" id="GO:0042910">
    <property type="term" value="F:xenobiotic transmembrane transporter activity"/>
    <property type="evidence" value="ECO:0007669"/>
    <property type="project" value="InterPro"/>
</dbReference>
<dbReference type="InterPro" id="IPR048279">
    <property type="entry name" value="MdtK-like"/>
</dbReference>
<dbReference type="PANTHER" id="PTHR42925:SF1">
    <property type="entry name" value="VIRULENCE FACTOR MVIN"/>
    <property type="match status" value="1"/>
</dbReference>
<keyword evidence="5 8" id="KW-0812">Transmembrane</keyword>
<comment type="subcellular location">
    <subcellularLocation>
        <location evidence="1">Cell membrane</location>
        <topology evidence="1">Multi-pass membrane protein</topology>
    </subcellularLocation>
</comment>
<evidence type="ECO:0000256" key="3">
    <source>
        <dbReference type="ARBA" id="ARBA00022448"/>
    </source>
</evidence>
<dbReference type="GO" id="GO:0005886">
    <property type="term" value="C:plasma membrane"/>
    <property type="evidence" value="ECO:0007669"/>
    <property type="project" value="UniProtKB-SubCell"/>
</dbReference>
<reference evidence="10" key="1">
    <citation type="submission" date="2016-08" db="EMBL/GenBank/DDBJ databases">
        <authorList>
            <person name="Varghese N."/>
            <person name="Submissions Spin"/>
        </authorList>
    </citation>
    <scope>NUCLEOTIDE SEQUENCE [LARGE SCALE GENOMIC DNA]</scope>
    <source>
        <strain evidence="10">SGD-1123</strain>
    </source>
</reference>
<evidence type="ECO:0000256" key="8">
    <source>
        <dbReference type="SAM" id="Phobius"/>
    </source>
</evidence>
<feature type="transmembrane region" description="Helical" evidence="8">
    <location>
        <begin position="401"/>
        <end position="424"/>
    </location>
</feature>
<gene>
    <name evidence="9" type="ORF">GA0061094_1798</name>
</gene>
<dbReference type="PANTHER" id="PTHR42925">
    <property type="entry name" value="MULTIDRUG AND TOXIN EFFLUX PROTEIN MATE FAMILY"/>
    <property type="match status" value="1"/>
</dbReference>
<dbReference type="RefSeq" id="WP_058298227.1">
    <property type="nucleotide sequence ID" value="NZ_FMAU01000002.1"/>
</dbReference>
<dbReference type="InterPro" id="IPR047135">
    <property type="entry name" value="YsiQ"/>
</dbReference>
<proteinExistence type="inferred from homology"/>
<feature type="transmembrane region" description="Helical" evidence="8">
    <location>
        <begin position="192"/>
        <end position="212"/>
    </location>
</feature>
<sequence length="459" mass="50495">MNKTQKKMTLFALTWPIFFEIFLHMLMGNADTLMLSQYSDNSVAAVGVSNQILSLIIVMFGFVATGTAILVAQHLGAKEETSAGEISIVSLAVNLIFGLILSISLVFFTEPILASMDLPRSLMDEASSYLKIVGGFAFIQALIMTAGAVMRSYGFTKDAMYITIGMNIINVIGNYLFIFGPFGIPVLGVEGVAISTITSRMIGLTVCIVVIMKRIPGALQVKRLFKLPVAHVKNLLRIGIPSAGEHLSYNGSQMVITYFIASIGTHALTTKVYAQNLMMFIFLFSVAISQGTQILIGHLIGAGEYENAYERCLKSLKIAIIISLIMAGLFSIFADPLLRIFTDNEQIISLGKILIYLTIFLEPGRSFNLVVINSLRAAGDVSFPVYMGILSMWGVSVTLSYILGIWFGLGLIGIWISFIADEWLRGLIMLKRWRSKVWIKKGFVTGKKEIDENKFAHES</sequence>
<name>A0A0V8HHX8_9BACI</name>
<feature type="transmembrane region" description="Helical" evidence="8">
    <location>
        <begin position="88"/>
        <end position="108"/>
    </location>
</feature>
<keyword evidence="10" id="KW-1185">Reference proteome</keyword>
<organism evidence="9 10">
    <name type="scientific">[Bacillus] enclensis</name>
    <dbReference type="NCBI Taxonomy" id="1402860"/>
    <lineage>
        <taxon>Bacteria</taxon>
        <taxon>Bacillati</taxon>
        <taxon>Bacillota</taxon>
        <taxon>Bacilli</taxon>
        <taxon>Bacillales</taxon>
        <taxon>Bacillaceae</taxon>
        <taxon>Rossellomorea</taxon>
    </lineage>
</organism>
<feature type="transmembrane region" description="Helical" evidence="8">
    <location>
        <begin position="52"/>
        <end position="76"/>
    </location>
</feature>
<evidence type="ECO:0000256" key="2">
    <source>
        <dbReference type="ARBA" id="ARBA00010199"/>
    </source>
</evidence>
<feature type="transmembrane region" description="Helical" evidence="8">
    <location>
        <begin position="280"/>
        <end position="303"/>
    </location>
</feature>
<evidence type="ECO:0000313" key="9">
    <source>
        <dbReference type="EMBL" id="SCC00641.1"/>
    </source>
</evidence>
<dbReference type="EMBL" id="FMAU01000002">
    <property type="protein sequence ID" value="SCC00641.1"/>
    <property type="molecule type" value="Genomic_DNA"/>
</dbReference>
<evidence type="ECO:0000256" key="4">
    <source>
        <dbReference type="ARBA" id="ARBA00022475"/>
    </source>
</evidence>
<feature type="transmembrane region" description="Helical" evidence="8">
    <location>
        <begin position="128"/>
        <end position="149"/>
    </location>
</feature>
<dbReference type="PIRSF" id="PIRSF006603">
    <property type="entry name" value="DinF"/>
    <property type="match status" value="1"/>
</dbReference>